<dbReference type="Pfam" id="PF13351">
    <property type="entry name" value="DUF4099"/>
    <property type="match status" value="1"/>
</dbReference>
<reference evidence="2" key="2">
    <citation type="submission" date="2020-10" db="EMBL/GenBank/DDBJ databases">
        <title>Mucilaginibacter sp. nov., isolated from soil.</title>
        <authorList>
            <person name="Jeon C.O."/>
        </authorList>
    </citation>
    <scope>NUCLEOTIDE SEQUENCE</scope>
    <source>
        <strain evidence="2">R11</strain>
    </source>
</reference>
<name>A0A966DQS7_9SPHI</name>
<accession>A0A966DQS7</accession>
<evidence type="ECO:0000259" key="1">
    <source>
        <dbReference type="Pfam" id="PF13351"/>
    </source>
</evidence>
<reference evidence="2" key="1">
    <citation type="submission" date="2020-01" db="EMBL/GenBank/DDBJ databases">
        <authorList>
            <person name="Seo Y.L."/>
        </authorList>
    </citation>
    <scope>NUCLEOTIDE SEQUENCE</scope>
    <source>
        <strain evidence="2">R11</strain>
    </source>
</reference>
<organism evidence="2 3">
    <name type="scientific">Mucilaginibacter agri</name>
    <dbReference type="NCBI Taxonomy" id="2695265"/>
    <lineage>
        <taxon>Bacteria</taxon>
        <taxon>Pseudomonadati</taxon>
        <taxon>Bacteroidota</taxon>
        <taxon>Sphingobacteriia</taxon>
        <taxon>Sphingobacteriales</taxon>
        <taxon>Sphingobacteriaceae</taxon>
        <taxon>Mucilaginibacter</taxon>
    </lineage>
</organism>
<dbReference type="EMBL" id="WWEO01000037">
    <property type="protein sequence ID" value="NCD68303.1"/>
    <property type="molecule type" value="Genomic_DNA"/>
</dbReference>
<feature type="domain" description="DUF4099" evidence="1">
    <location>
        <begin position="6"/>
        <end position="87"/>
    </location>
</feature>
<keyword evidence="3" id="KW-1185">Reference proteome</keyword>
<comment type="caution">
    <text evidence="2">The sequence shown here is derived from an EMBL/GenBank/DDBJ whole genome shotgun (WGS) entry which is preliminary data.</text>
</comment>
<dbReference type="Proteomes" id="UP000638732">
    <property type="component" value="Unassembled WGS sequence"/>
</dbReference>
<evidence type="ECO:0000313" key="3">
    <source>
        <dbReference type="Proteomes" id="UP000638732"/>
    </source>
</evidence>
<dbReference type="RefSeq" id="WP_166584330.1">
    <property type="nucleotide sequence ID" value="NZ_WWEO01000037.1"/>
</dbReference>
<sequence length="257" mass="28774">MNLINFDEGELPFEDLETIGLASRGQLLLNPGDLKALLSGRRTALLHLQNLEAKNIRIKAIDAKISLQRNEFGKTRLLIHPIYRKPATPDFLEDNEAHQLEKGEVASLLKVTTDQIGNKKDVLVEYDPETREFIVSDTEKILAPDMVNSEFLTAGQKENYRKGKEVEIADKTTLTYSGTDVHGIRSNRLALVASLLVDGGLSYMVYQGLNAAFGKEHNSPEAEELSPGYHAAIEDLEDQRPFDDNQHIRFGYNRGGR</sequence>
<proteinExistence type="predicted"/>
<dbReference type="AlphaFoldDB" id="A0A966DQS7"/>
<protein>
    <submittedName>
        <fullName evidence="2">DUF4099 domain-containing protein</fullName>
    </submittedName>
</protein>
<evidence type="ECO:0000313" key="2">
    <source>
        <dbReference type="EMBL" id="NCD68303.1"/>
    </source>
</evidence>
<dbReference type="InterPro" id="IPR025343">
    <property type="entry name" value="DUF4099"/>
</dbReference>
<gene>
    <name evidence="2" type="ORF">GSY63_02900</name>
</gene>